<accession>A0A4R6R8J3</accession>
<evidence type="ECO:0000259" key="2">
    <source>
        <dbReference type="SMART" id="SM01204"/>
    </source>
</evidence>
<dbReference type="SMART" id="SM00897">
    <property type="entry name" value="FIST"/>
    <property type="match status" value="1"/>
</dbReference>
<dbReference type="Proteomes" id="UP000294547">
    <property type="component" value="Unassembled WGS sequence"/>
</dbReference>
<name>A0A4R6R8J3_9HYPH</name>
<keyword evidence="4" id="KW-1185">Reference proteome</keyword>
<dbReference type="InterPro" id="IPR019494">
    <property type="entry name" value="FIST_C"/>
</dbReference>
<evidence type="ECO:0008006" key="5">
    <source>
        <dbReference type="Google" id="ProtNLM"/>
    </source>
</evidence>
<organism evidence="3 4">
    <name type="scientific">Oharaeibacter diazotrophicus</name>
    <dbReference type="NCBI Taxonomy" id="1920512"/>
    <lineage>
        <taxon>Bacteria</taxon>
        <taxon>Pseudomonadati</taxon>
        <taxon>Pseudomonadota</taxon>
        <taxon>Alphaproteobacteria</taxon>
        <taxon>Hyphomicrobiales</taxon>
        <taxon>Pleomorphomonadaceae</taxon>
        <taxon>Oharaeibacter</taxon>
    </lineage>
</organism>
<dbReference type="PANTHER" id="PTHR40252:SF2">
    <property type="entry name" value="BLR0328 PROTEIN"/>
    <property type="match status" value="1"/>
</dbReference>
<comment type="caution">
    <text evidence="3">The sequence shown here is derived from an EMBL/GenBank/DDBJ whole genome shotgun (WGS) entry which is preliminary data.</text>
</comment>
<sequence length="396" mass="42810">MDTTREPGREFACGIRTITLSEAGLDEAMAVLTHDLPQAVPSFLLVFFTARYDAAALADALAKAYPGVPVAGCSTAGELSAEGLTEGGLVVIAFPRRGFDVVSALIPDVARLSVERGSEAVARLRAELARRRPNARPGQTFALSLIDGLCMREEAVVSSIDWALGEIPLVGGSAGDDLAYRSTTLLHDGKVHSDAAVLILVHTELPFRVFKSDNFEPTANKLVVTHSDPGQRTVYELNAEIAAYEYAMVAGLDPGRLSPFGFAAHPMVVRVGGEYFCRSPRTTNPDGSLSFFCAIDDGVVLTVAKPVDLVESLEVALERVDQDLGGVDWILGFDCVLRRLDAQNRQVTHKISDLYRRHNVFGFNTYGEQYRTMHLNQTFTGIAIGRARAAPATGER</sequence>
<dbReference type="SMART" id="SM01204">
    <property type="entry name" value="FIST_C"/>
    <property type="match status" value="1"/>
</dbReference>
<dbReference type="Pfam" id="PF10442">
    <property type="entry name" value="FIST_C"/>
    <property type="match status" value="1"/>
</dbReference>
<reference evidence="3 4" key="1">
    <citation type="submission" date="2019-03" db="EMBL/GenBank/DDBJ databases">
        <title>Genomic Encyclopedia of Type Strains, Phase IV (KMG-IV): sequencing the most valuable type-strain genomes for metagenomic binning, comparative biology and taxonomic classification.</title>
        <authorList>
            <person name="Goeker M."/>
        </authorList>
    </citation>
    <scope>NUCLEOTIDE SEQUENCE [LARGE SCALE GENOMIC DNA]</scope>
    <source>
        <strain evidence="3 4">DSM 102969</strain>
    </source>
</reference>
<evidence type="ECO:0000313" key="3">
    <source>
        <dbReference type="EMBL" id="TDP82350.1"/>
    </source>
</evidence>
<proteinExistence type="predicted"/>
<dbReference type="AlphaFoldDB" id="A0A4R6R8J3"/>
<gene>
    <name evidence="3" type="ORF">EDD54_3617</name>
</gene>
<protein>
    <recommendedName>
        <fullName evidence="5">FIST-like protein</fullName>
    </recommendedName>
</protein>
<evidence type="ECO:0000259" key="1">
    <source>
        <dbReference type="SMART" id="SM00897"/>
    </source>
</evidence>
<feature type="domain" description="FIST C-domain" evidence="2">
    <location>
        <begin position="242"/>
        <end position="372"/>
    </location>
</feature>
<dbReference type="InterPro" id="IPR013702">
    <property type="entry name" value="FIST_domain_N"/>
</dbReference>
<dbReference type="PANTHER" id="PTHR40252">
    <property type="entry name" value="BLR0328 PROTEIN"/>
    <property type="match status" value="1"/>
</dbReference>
<dbReference type="RefSeq" id="WP_245515818.1">
    <property type="nucleotide sequence ID" value="NZ_BSPM01000007.1"/>
</dbReference>
<evidence type="ECO:0000313" key="4">
    <source>
        <dbReference type="Proteomes" id="UP000294547"/>
    </source>
</evidence>
<feature type="domain" description="FIST" evidence="1">
    <location>
        <begin position="40"/>
        <end position="241"/>
    </location>
</feature>
<dbReference type="EMBL" id="SNXY01000010">
    <property type="protein sequence ID" value="TDP82350.1"/>
    <property type="molecule type" value="Genomic_DNA"/>
</dbReference>
<dbReference type="Pfam" id="PF08495">
    <property type="entry name" value="FIST"/>
    <property type="match status" value="1"/>
</dbReference>